<dbReference type="SUPFAM" id="SSF54523">
    <property type="entry name" value="Pili subunits"/>
    <property type="match status" value="1"/>
</dbReference>
<evidence type="ECO:0000313" key="3">
    <source>
        <dbReference type="Proteomes" id="UP000242850"/>
    </source>
</evidence>
<dbReference type="AlphaFoldDB" id="A0A1H5RM42"/>
<evidence type="ECO:0000313" key="2">
    <source>
        <dbReference type="EMBL" id="SEF38597.1"/>
    </source>
</evidence>
<reference evidence="3" key="1">
    <citation type="submission" date="2016-10" db="EMBL/GenBank/DDBJ databases">
        <authorList>
            <person name="Varghese N."/>
            <person name="Submissions S."/>
        </authorList>
    </citation>
    <scope>NUCLEOTIDE SEQUENCE [LARGE SCALE GENOMIC DNA]</scope>
    <source>
        <strain evidence="3">DSM 5463</strain>
    </source>
</reference>
<sequence>MKKRGFTLLEMIIVMGIIAFIISIATPYFAKSIKKSKAMADVISAKNIAVAIQEAILDGKSIEETNSWSKVQNISFLNNYIENFSSLKPKMNSLYDFYYKYEQNKLYIGAGDENSVITLYPEADIENYK</sequence>
<dbReference type="EMBL" id="FNUK01000001">
    <property type="protein sequence ID" value="SEF38597.1"/>
    <property type="molecule type" value="Genomic_DNA"/>
</dbReference>
<keyword evidence="1" id="KW-1133">Transmembrane helix</keyword>
<organism evidence="2 3">
    <name type="scientific">Caloramator fervidus</name>
    <dbReference type="NCBI Taxonomy" id="29344"/>
    <lineage>
        <taxon>Bacteria</taxon>
        <taxon>Bacillati</taxon>
        <taxon>Bacillota</taxon>
        <taxon>Clostridia</taxon>
        <taxon>Eubacteriales</taxon>
        <taxon>Clostridiaceae</taxon>
        <taxon>Caloramator</taxon>
    </lineage>
</organism>
<dbReference type="PROSITE" id="PS00409">
    <property type="entry name" value="PROKAR_NTER_METHYL"/>
    <property type="match status" value="1"/>
</dbReference>
<name>A0A1H5RM42_9CLOT</name>
<keyword evidence="1" id="KW-0472">Membrane</keyword>
<protein>
    <submittedName>
        <fullName evidence="2">Prepilin-type N-terminal cleavage/methylation domain-containing protein</fullName>
    </submittedName>
</protein>
<dbReference type="OrthoDB" id="1819208at2"/>
<dbReference type="RefSeq" id="WP_103895066.1">
    <property type="nucleotide sequence ID" value="NZ_FNUK01000001.1"/>
</dbReference>
<gene>
    <name evidence="2" type="ORF">SAMN05660865_00030</name>
</gene>
<dbReference type="Proteomes" id="UP000242850">
    <property type="component" value="Unassembled WGS sequence"/>
</dbReference>
<evidence type="ECO:0000256" key="1">
    <source>
        <dbReference type="SAM" id="Phobius"/>
    </source>
</evidence>
<proteinExistence type="predicted"/>
<dbReference type="InterPro" id="IPR045584">
    <property type="entry name" value="Pilin-like"/>
</dbReference>
<keyword evidence="3" id="KW-1185">Reference proteome</keyword>
<dbReference type="InterPro" id="IPR012902">
    <property type="entry name" value="N_methyl_site"/>
</dbReference>
<feature type="transmembrane region" description="Helical" evidence="1">
    <location>
        <begin position="6"/>
        <end position="30"/>
    </location>
</feature>
<dbReference type="Gene3D" id="3.30.700.10">
    <property type="entry name" value="Glycoprotein, Type 4 Pilin"/>
    <property type="match status" value="1"/>
</dbReference>
<dbReference type="NCBIfam" id="TIGR02532">
    <property type="entry name" value="IV_pilin_GFxxxE"/>
    <property type="match status" value="1"/>
</dbReference>
<keyword evidence="1" id="KW-0812">Transmembrane</keyword>
<dbReference type="Pfam" id="PF07963">
    <property type="entry name" value="N_methyl"/>
    <property type="match status" value="1"/>
</dbReference>
<accession>A0A1H5RM42</accession>